<gene>
    <name evidence="1" type="ORF">MLD38_022284</name>
</gene>
<dbReference type="Proteomes" id="UP001057402">
    <property type="component" value="Chromosome 6"/>
</dbReference>
<sequence>MDPLTIPSLILGLALLALAYVALLRKPSHRKSPPSAGGAWPVLGHLPCLGGPKLPHVTFGEWADKYGPIFSIKLGFNRAVVISSAELMKECFTLNDMALVDRPKSTAAEIMGYNYSMFGLSPYGPYWRHVRKIVTLELLSNHRISALNHVRESVVREFLRRLYDMWKDDERAVVDMKRWFNSVAYNVVLKMVVGKDYLGADEGGGEDGERCKRALSSMVVVLGAFVIGDAVPFLNWLDLGGYKKAMRETARELDALQEVWLNEHKEKRKDKGPEVAAEDFMDVIVAN</sequence>
<proteinExistence type="predicted"/>
<reference evidence="2" key="1">
    <citation type="journal article" date="2023" name="Front. Plant Sci.">
        <title>Chromosomal-level genome assembly of Melastoma candidum provides insights into trichome evolution.</title>
        <authorList>
            <person name="Zhong Y."/>
            <person name="Wu W."/>
            <person name="Sun C."/>
            <person name="Zou P."/>
            <person name="Liu Y."/>
            <person name="Dai S."/>
            <person name="Zhou R."/>
        </authorList>
    </citation>
    <scope>NUCLEOTIDE SEQUENCE [LARGE SCALE GENOMIC DNA]</scope>
</reference>
<comment type="caution">
    <text evidence="1">The sequence shown here is derived from an EMBL/GenBank/DDBJ whole genome shotgun (WGS) entry which is preliminary data.</text>
</comment>
<evidence type="ECO:0000313" key="1">
    <source>
        <dbReference type="EMBL" id="KAI4366403.1"/>
    </source>
</evidence>
<keyword evidence="2" id="KW-1185">Reference proteome</keyword>
<organism evidence="1 2">
    <name type="scientific">Melastoma candidum</name>
    <dbReference type="NCBI Taxonomy" id="119954"/>
    <lineage>
        <taxon>Eukaryota</taxon>
        <taxon>Viridiplantae</taxon>
        <taxon>Streptophyta</taxon>
        <taxon>Embryophyta</taxon>
        <taxon>Tracheophyta</taxon>
        <taxon>Spermatophyta</taxon>
        <taxon>Magnoliopsida</taxon>
        <taxon>eudicotyledons</taxon>
        <taxon>Gunneridae</taxon>
        <taxon>Pentapetalae</taxon>
        <taxon>rosids</taxon>
        <taxon>malvids</taxon>
        <taxon>Myrtales</taxon>
        <taxon>Melastomataceae</taxon>
        <taxon>Melastomatoideae</taxon>
        <taxon>Melastomateae</taxon>
        <taxon>Melastoma</taxon>
    </lineage>
</organism>
<accession>A0ACB9QI41</accession>
<protein>
    <submittedName>
        <fullName evidence="1">Uncharacterized protein</fullName>
    </submittedName>
</protein>
<dbReference type="EMBL" id="CM042885">
    <property type="protein sequence ID" value="KAI4366403.1"/>
    <property type="molecule type" value="Genomic_DNA"/>
</dbReference>
<name>A0ACB9QI41_9MYRT</name>
<evidence type="ECO:0000313" key="2">
    <source>
        <dbReference type="Proteomes" id="UP001057402"/>
    </source>
</evidence>